<comment type="similarity">
    <text evidence="1">Belongs to the sulfotransferase 1 family.</text>
</comment>
<protein>
    <submittedName>
        <fullName evidence="4">Sulfotransferase</fullName>
    </submittedName>
</protein>
<evidence type="ECO:0000259" key="3">
    <source>
        <dbReference type="Pfam" id="PF00685"/>
    </source>
</evidence>
<dbReference type="Proteomes" id="UP000660611">
    <property type="component" value="Unassembled WGS sequence"/>
</dbReference>
<evidence type="ECO:0000313" key="4">
    <source>
        <dbReference type="EMBL" id="GIG52988.1"/>
    </source>
</evidence>
<gene>
    <name evidence="4" type="ORF">Dsi01nite_110290</name>
</gene>
<dbReference type="Gene3D" id="1.25.40.460">
    <property type="match status" value="1"/>
</dbReference>
<dbReference type="PANTHER" id="PTHR11783">
    <property type="entry name" value="SULFOTRANSFERASE SULT"/>
    <property type="match status" value="1"/>
</dbReference>
<evidence type="ECO:0000256" key="2">
    <source>
        <dbReference type="ARBA" id="ARBA00022679"/>
    </source>
</evidence>
<dbReference type="Pfam" id="PF00685">
    <property type="entry name" value="Sulfotransfer_1"/>
    <property type="match status" value="1"/>
</dbReference>
<organism evidence="4 5">
    <name type="scientific">Dactylosporangium siamense</name>
    <dbReference type="NCBI Taxonomy" id="685454"/>
    <lineage>
        <taxon>Bacteria</taxon>
        <taxon>Bacillati</taxon>
        <taxon>Actinomycetota</taxon>
        <taxon>Actinomycetes</taxon>
        <taxon>Micromonosporales</taxon>
        <taxon>Micromonosporaceae</taxon>
        <taxon>Dactylosporangium</taxon>
    </lineage>
</organism>
<sequence length="262" mass="29948">MPLAWISSYPKSGNTWVRILLASYRQDRGVRLRWAGDGFKNLDATDPDLYDLFAEGRMLPLDDPRLLTVKTHLLPSAEVFEPYRDATTKVLHVVRNPRDIMPSAERFLTVSARHREAFARHFIAHRGMEGWQRYGYGTWPQHVREWTTPDVLRRHFPRAELCVLRYEDIKRDPVTSLHTAIEFLGLDRMPDLGRIRRAVGHSALDKLRAAERPDPDKPAFFGTGLSGQSLTSYGPGIEDAYQALLRDDPQFAGCVERFGYGG</sequence>
<comment type="caution">
    <text evidence="4">The sequence shown here is derived from an EMBL/GenBank/DDBJ whole genome shotgun (WGS) entry which is preliminary data.</text>
</comment>
<feature type="domain" description="Sulfotransferase" evidence="3">
    <location>
        <begin position="5"/>
        <end position="209"/>
    </location>
</feature>
<dbReference type="RefSeq" id="WP_203854591.1">
    <property type="nucleotide sequence ID" value="NZ_BAAAVW010000046.1"/>
</dbReference>
<accession>A0A919Q236</accession>
<dbReference type="Gene3D" id="3.40.50.300">
    <property type="entry name" value="P-loop containing nucleotide triphosphate hydrolases"/>
    <property type="match status" value="1"/>
</dbReference>
<evidence type="ECO:0000313" key="5">
    <source>
        <dbReference type="Proteomes" id="UP000660611"/>
    </source>
</evidence>
<dbReference type="SUPFAM" id="SSF52540">
    <property type="entry name" value="P-loop containing nucleoside triphosphate hydrolases"/>
    <property type="match status" value="1"/>
</dbReference>
<dbReference type="AlphaFoldDB" id="A0A919Q236"/>
<proteinExistence type="inferred from homology"/>
<evidence type="ECO:0000256" key="1">
    <source>
        <dbReference type="ARBA" id="ARBA00005771"/>
    </source>
</evidence>
<dbReference type="EMBL" id="BONQ01000206">
    <property type="protein sequence ID" value="GIG52988.1"/>
    <property type="molecule type" value="Genomic_DNA"/>
</dbReference>
<name>A0A919Q236_9ACTN</name>
<dbReference type="InterPro" id="IPR000863">
    <property type="entry name" value="Sulfotransferase_dom"/>
</dbReference>
<dbReference type="InterPro" id="IPR027417">
    <property type="entry name" value="P-loop_NTPase"/>
</dbReference>
<reference evidence="4" key="1">
    <citation type="submission" date="2021-01" db="EMBL/GenBank/DDBJ databases">
        <title>Whole genome shotgun sequence of Dactylosporangium siamense NBRC 106093.</title>
        <authorList>
            <person name="Komaki H."/>
            <person name="Tamura T."/>
        </authorList>
    </citation>
    <scope>NUCLEOTIDE SEQUENCE</scope>
    <source>
        <strain evidence="4">NBRC 106093</strain>
    </source>
</reference>
<dbReference type="GO" id="GO:0008146">
    <property type="term" value="F:sulfotransferase activity"/>
    <property type="evidence" value="ECO:0007669"/>
    <property type="project" value="InterPro"/>
</dbReference>
<keyword evidence="2" id="KW-0808">Transferase</keyword>
<keyword evidence="5" id="KW-1185">Reference proteome</keyword>